<dbReference type="Proteomes" id="UP000009315">
    <property type="component" value="Unassembled WGS sequence"/>
</dbReference>
<dbReference type="OrthoDB" id="529831at2"/>
<proteinExistence type="predicted"/>
<dbReference type="AlphaFoldDB" id="K8EHW8"/>
<dbReference type="eggNOG" id="COG1388">
    <property type="taxonomic scope" value="Bacteria"/>
</dbReference>
<dbReference type="EMBL" id="CAOS01000009">
    <property type="protein sequence ID" value="CCO08226.1"/>
    <property type="molecule type" value="Genomic_DNA"/>
</dbReference>
<protein>
    <submittedName>
        <fullName evidence="2">Uncharacterized protein</fullName>
    </submittedName>
</protein>
<evidence type="ECO:0000313" key="2">
    <source>
        <dbReference type="EMBL" id="CCO08226.1"/>
    </source>
</evidence>
<reference evidence="2 3" key="1">
    <citation type="journal article" date="2013" name="Genome Announc.">
        <title>Genome Sequence of the Sulfate-Reducing Bacterium Desulfotomaculum hydrothermale Lam5(T).</title>
        <authorList>
            <person name="Amin O."/>
            <person name="Fardeau M.L."/>
            <person name="Valette O."/>
            <person name="Hirschler-Rea A."/>
            <person name="Barbe V."/>
            <person name="Medigue C."/>
            <person name="Vacherie B."/>
            <person name="Ollivier B."/>
            <person name="Bertin P.N."/>
            <person name="Dolla A."/>
        </authorList>
    </citation>
    <scope>NUCLEOTIDE SEQUENCE [LARGE SCALE GENOMIC DNA]</scope>
    <source>
        <strain evidence="3">Lam5 / DSM 18033</strain>
    </source>
</reference>
<organism evidence="2 3">
    <name type="scientific">Desulforamulus hydrothermalis Lam5 = DSM 18033</name>
    <dbReference type="NCBI Taxonomy" id="1121428"/>
    <lineage>
        <taxon>Bacteria</taxon>
        <taxon>Bacillati</taxon>
        <taxon>Bacillota</taxon>
        <taxon>Clostridia</taxon>
        <taxon>Eubacteriales</taxon>
        <taxon>Peptococcaceae</taxon>
        <taxon>Desulforamulus</taxon>
    </lineage>
</organism>
<keyword evidence="1" id="KW-1133">Transmembrane helix</keyword>
<dbReference type="RefSeq" id="WP_008411534.1">
    <property type="nucleotide sequence ID" value="NZ_CAOS01000009.1"/>
</dbReference>
<comment type="caution">
    <text evidence="2">The sequence shown here is derived from an EMBL/GenBank/DDBJ whole genome shotgun (WGS) entry which is preliminary data.</text>
</comment>
<keyword evidence="1" id="KW-0812">Transmembrane</keyword>
<sequence>MKSSVFVIIKPRQLVRLLVVLACFIAIVNVIWENIKQPGINLQPHNEPPEIERGEYLSWDEVDQIFRRYTNATVVDVDTGLSFRVQRRGGTYHADVQPLTAKDTAVMKVIYDGKWSWKRKAVVVEVGGRRIAASMNGMPHGSGAIRGNNFNGHFCIHFRDSKVHQSGQENLAHQMMVWKAAGRFKQIISAMGPQEVIEVFITALDQEDVALALKTLHHPTEQQRACLTEIVSQVAGLKVQRIRSEGGSPEIFRVYLVIRYLESPRDVEKKIELQVVDEGERGYRIIADGMGEILNRKATVELPDTKLWEEADHCE</sequence>
<evidence type="ECO:0000256" key="1">
    <source>
        <dbReference type="SAM" id="Phobius"/>
    </source>
</evidence>
<gene>
    <name evidence="2" type="ORF">DESHY_20095</name>
</gene>
<keyword evidence="3" id="KW-1185">Reference proteome</keyword>
<keyword evidence="1" id="KW-0472">Membrane</keyword>
<accession>K8EHW8</accession>
<feature type="transmembrane region" description="Helical" evidence="1">
    <location>
        <begin position="14"/>
        <end position="32"/>
    </location>
</feature>
<dbReference type="STRING" id="1121428.DESHY_20095"/>
<name>K8EHW8_9FIRM</name>
<evidence type="ECO:0000313" key="3">
    <source>
        <dbReference type="Proteomes" id="UP000009315"/>
    </source>
</evidence>